<dbReference type="AlphaFoldDB" id="A0A1I5WNP5"/>
<name>A0A1I5WNP5_9BACT</name>
<accession>A0A1I5WNP5</accession>
<protein>
    <submittedName>
        <fullName evidence="1">Uncharacterized protein</fullName>
    </submittedName>
</protein>
<dbReference type="EMBL" id="FOXQ01000006">
    <property type="protein sequence ID" value="SFQ21405.1"/>
    <property type="molecule type" value="Genomic_DNA"/>
</dbReference>
<dbReference type="Proteomes" id="UP000199031">
    <property type="component" value="Unassembled WGS sequence"/>
</dbReference>
<reference evidence="1 2" key="1">
    <citation type="submission" date="2016-10" db="EMBL/GenBank/DDBJ databases">
        <authorList>
            <person name="de Groot N.N."/>
        </authorList>
    </citation>
    <scope>NUCLEOTIDE SEQUENCE [LARGE SCALE GENOMIC DNA]</scope>
    <source>
        <strain evidence="1 2">DSM 28286</strain>
    </source>
</reference>
<sequence length="55" mass="6582">MEKFEGVQRLKAKKRIEEIMREHNYQDIQIQEEDGEITAIFQTIKKKFTKGSNPK</sequence>
<gene>
    <name evidence="1" type="ORF">SAMN05444277_106313</name>
</gene>
<evidence type="ECO:0000313" key="1">
    <source>
        <dbReference type="EMBL" id="SFQ21405.1"/>
    </source>
</evidence>
<organism evidence="1 2">
    <name type="scientific">Parafilimonas terrae</name>
    <dbReference type="NCBI Taxonomy" id="1465490"/>
    <lineage>
        <taxon>Bacteria</taxon>
        <taxon>Pseudomonadati</taxon>
        <taxon>Bacteroidota</taxon>
        <taxon>Chitinophagia</taxon>
        <taxon>Chitinophagales</taxon>
        <taxon>Chitinophagaceae</taxon>
        <taxon>Parafilimonas</taxon>
    </lineage>
</organism>
<keyword evidence="2" id="KW-1185">Reference proteome</keyword>
<proteinExistence type="predicted"/>
<dbReference type="RefSeq" id="WP_177191893.1">
    <property type="nucleotide sequence ID" value="NZ_FOXQ01000006.1"/>
</dbReference>
<evidence type="ECO:0000313" key="2">
    <source>
        <dbReference type="Proteomes" id="UP000199031"/>
    </source>
</evidence>